<sequence>MNPDLPPNAAWAANAFAPGKKGSTISITTKNGHSTFGTPAPVLPTPANPPPAVAPPKRNKGTPFSMAGSLFNQPPTSSPPPASHLPPPYVPSSLLPPTAAAAPIPYGNFPPYTPSTTPSTLAPTPPSFLPHLPSAPTPAPNFPAFSLFTFLQPPQVPSAVAPPVPAPMFGSAPFSFSFAPPVPATAPAPNPVASNLFSSASFGQPASAQIVSAPMPLPPSFLPLYAQQRPPSPFFSPVSAPIRFCPHRPAAPIPAEPPSPELFFDSENQRITEEMDLWHALCSSMGTCVSRRLDPQNIEYRSQRKNYYILLFSILYTVNIAVSNVSLGIMTIPDHLVIRSTIPIFVLILSLLFRVHTKPYSPLTILSLLPLTLGVLLVSHDSLTLTLDTTILCLLGALLSACKTLSTNSLQTHLSIPALTIIHHVAPLAGIQATIWSYMNGEIDEFLVKHISSTSSPLSTSSSGILLILTNGLVAFLLNWSSFTTNKEAGALTMAVLGNIKQVISIAISIVIFRDANASFTGFAHIFGMILALGGGFLYSLVEVGTFENSKNDTFGHSKVGHSGNVEEDIGSRKTVHMLHELKPRHFWEVKRWRVGVSRLTIICCGLVFTFTVLFFWVSFSLV</sequence>
<evidence type="ECO:0000256" key="8">
    <source>
        <dbReference type="SAM" id="MobiDB-lite"/>
    </source>
</evidence>
<evidence type="ECO:0000256" key="7">
    <source>
        <dbReference type="ARBA" id="ARBA00023136"/>
    </source>
</evidence>
<evidence type="ECO:0000256" key="6">
    <source>
        <dbReference type="ARBA" id="ARBA00022989"/>
    </source>
</evidence>
<organism evidence="11 12">
    <name type="scientific">Botrytis fragariae</name>
    <dbReference type="NCBI Taxonomy" id="1964551"/>
    <lineage>
        <taxon>Eukaryota</taxon>
        <taxon>Fungi</taxon>
        <taxon>Dikarya</taxon>
        <taxon>Ascomycota</taxon>
        <taxon>Pezizomycotina</taxon>
        <taxon>Leotiomycetes</taxon>
        <taxon>Helotiales</taxon>
        <taxon>Sclerotiniaceae</taxon>
        <taxon>Botrytis</taxon>
    </lineage>
</organism>
<feature type="compositionally biased region" description="Pro residues" evidence="8">
    <location>
        <begin position="41"/>
        <end position="54"/>
    </location>
</feature>
<dbReference type="EMBL" id="JABFCT010000011">
    <property type="protein sequence ID" value="KAF5872037.1"/>
    <property type="molecule type" value="Genomic_DNA"/>
</dbReference>
<feature type="compositionally biased region" description="Polar residues" evidence="8">
    <location>
        <begin position="23"/>
        <end position="37"/>
    </location>
</feature>
<feature type="domain" description="Sugar phosphate transporter" evidence="10">
    <location>
        <begin position="303"/>
        <end position="540"/>
    </location>
</feature>
<feature type="transmembrane region" description="Helical" evidence="9">
    <location>
        <begin position="360"/>
        <end position="379"/>
    </location>
</feature>
<feature type="transmembrane region" description="Helical" evidence="9">
    <location>
        <begin position="336"/>
        <end position="353"/>
    </location>
</feature>
<dbReference type="PANTHER" id="PTHR11132">
    <property type="entry name" value="SOLUTE CARRIER FAMILY 35"/>
    <property type="match status" value="1"/>
</dbReference>
<comment type="subunit">
    <text evidence="4">Homooligomer.</text>
</comment>
<dbReference type="GO" id="GO:0005789">
    <property type="term" value="C:endoplasmic reticulum membrane"/>
    <property type="evidence" value="ECO:0007669"/>
    <property type="project" value="UniProtKB-SubCell"/>
</dbReference>
<accession>A0A8H6AR13</accession>
<dbReference type="InterPro" id="IPR050186">
    <property type="entry name" value="TPT_transporter"/>
</dbReference>
<dbReference type="Pfam" id="PF03151">
    <property type="entry name" value="TPT"/>
    <property type="match status" value="1"/>
</dbReference>
<evidence type="ECO:0000256" key="5">
    <source>
        <dbReference type="ARBA" id="ARBA00022692"/>
    </source>
</evidence>
<gene>
    <name evidence="11" type="ORF">Bfra_009064</name>
</gene>
<feature type="region of interest" description="Disordered" evidence="8">
    <location>
        <begin position="18"/>
        <end position="90"/>
    </location>
</feature>
<dbReference type="Proteomes" id="UP000531561">
    <property type="component" value="Unassembled WGS sequence"/>
</dbReference>
<comment type="caution">
    <text evidence="11">The sequence shown here is derived from an EMBL/GenBank/DDBJ whole genome shotgun (WGS) entry which is preliminary data.</text>
</comment>
<dbReference type="AlphaFoldDB" id="A0A8H6AR13"/>
<evidence type="ECO:0000256" key="4">
    <source>
        <dbReference type="ARBA" id="ARBA00011182"/>
    </source>
</evidence>
<dbReference type="GeneID" id="59263109"/>
<evidence type="ECO:0000256" key="2">
    <source>
        <dbReference type="ARBA" id="ARBA00004477"/>
    </source>
</evidence>
<dbReference type="OrthoDB" id="10261634at2759"/>
<comment type="subcellular location">
    <subcellularLocation>
        <location evidence="2">Endoplasmic reticulum membrane</location>
        <topology evidence="2">Multi-pass membrane protein</topology>
    </subcellularLocation>
</comment>
<evidence type="ECO:0000256" key="1">
    <source>
        <dbReference type="ARBA" id="ARBA00003420"/>
    </source>
</evidence>
<comment type="function">
    <text evidence="1">Involved in the import of GDP-mannose from the cytoplasm into the Golgi lumen.</text>
</comment>
<feature type="transmembrane region" description="Helical" evidence="9">
    <location>
        <begin position="385"/>
        <end position="402"/>
    </location>
</feature>
<name>A0A8H6AR13_9HELO</name>
<dbReference type="InterPro" id="IPR004853">
    <property type="entry name" value="Sugar_P_trans_dom"/>
</dbReference>
<feature type="transmembrane region" description="Helical" evidence="9">
    <location>
        <begin position="490"/>
        <end position="513"/>
    </location>
</feature>
<evidence type="ECO:0000313" key="11">
    <source>
        <dbReference type="EMBL" id="KAF5872037.1"/>
    </source>
</evidence>
<feature type="transmembrane region" description="Helical" evidence="9">
    <location>
        <begin position="414"/>
        <end position="438"/>
    </location>
</feature>
<evidence type="ECO:0000256" key="3">
    <source>
        <dbReference type="ARBA" id="ARBA00010425"/>
    </source>
</evidence>
<keyword evidence="12" id="KW-1185">Reference proteome</keyword>
<comment type="similarity">
    <text evidence="3">Belongs to the TPT transporter family. SLC35D subfamily.</text>
</comment>
<feature type="transmembrane region" description="Helical" evidence="9">
    <location>
        <begin position="307"/>
        <end position="330"/>
    </location>
</feature>
<keyword evidence="7 9" id="KW-0472">Membrane</keyword>
<feature type="transmembrane region" description="Helical" evidence="9">
    <location>
        <begin position="519"/>
        <end position="542"/>
    </location>
</feature>
<feature type="compositionally biased region" description="Pro residues" evidence="8">
    <location>
        <begin position="76"/>
        <end position="90"/>
    </location>
</feature>
<feature type="transmembrane region" description="Helical" evidence="9">
    <location>
        <begin position="458"/>
        <end position="478"/>
    </location>
</feature>
<evidence type="ECO:0000259" key="10">
    <source>
        <dbReference type="Pfam" id="PF03151"/>
    </source>
</evidence>
<evidence type="ECO:0000256" key="9">
    <source>
        <dbReference type="SAM" id="Phobius"/>
    </source>
</evidence>
<feature type="transmembrane region" description="Helical" evidence="9">
    <location>
        <begin position="600"/>
        <end position="620"/>
    </location>
</feature>
<keyword evidence="6 9" id="KW-1133">Transmembrane helix</keyword>
<proteinExistence type="inferred from homology"/>
<evidence type="ECO:0000313" key="12">
    <source>
        <dbReference type="Proteomes" id="UP000531561"/>
    </source>
</evidence>
<dbReference type="RefSeq" id="XP_037190983.1">
    <property type="nucleotide sequence ID" value="XM_037339417.1"/>
</dbReference>
<protein>
    <recommendedName>
        <fullName evidence="10">Sugar phosphate transporter domain-containing protein</fullName>
    </recommendedName>
</protein>
<keyword evidence="5 9" id="KW-0812">Transmembrane</keyword>
<reference evidence="11 12" key="1">
    <citation type="journal article" date="2020" name="Phytopathology">
        <title>A high-quality genome resource of Botrytis fragariae, a new and rapidly spreading fungal pathogen causing strawberry gray mold in the U.S.A.</title>
        <authorList>
            <person name="Wu Y."/>
            <person name="Saski C.A."/>
            <person name="Schnabel G."/>
            <person name="Xiao S."/>
            <person name="Hu M."/>
        </authorList>
    </citation>
    <scope>NUCLEOTIDE SEQUENCE [LARGE SCALE GENOMIC DNA]</scope>
    <source>
        <strain evidence="11 12">BVB16</strain>
    </source>
</reference>